<dbReference type="Gramene" id="Pp3c3_24880V3.2">
    <property type="protein sequence ID" value="Pp3c3_24880V3.2"/>
    <property type="gene ID" value="Pp3c3_24880"/>
</dbReference>
<name>A0A7I4DB03_PHYPA</name>
<organism evidence="1 2">
    <name type="scientific">Physcomitrium patens</name>
    <name type="common">Spreading-leaved earth moss</name>
    <name type="synonym">Physcomitrella patens</name>
    <dbReference type="NCBI Taxonomy" id="3218"/>
    <lineage>
        <taxon>Eukaryota</taxon>
        <taxon>Viridiplantae</taxon>
        <taxon>Streptophyta</taxon>
        <taxon>Embryophyta</taxon>
        <taxon>Bryophyta</taxon>
        <taxon>Bryophytina</taxon>
        <taxon>Bryopsida</taxon>
        <taxon>Funariidae</taxon>
        <taxon>Funariales</taxon>
        <taxon>Funariaceae</taxon>
        <taxon>Physcomitrium</taxon>
    </lineage>
</organism>
<sequence length="59" mass="6475">MAIASCALEERAGINKHQRGNALSLSTILLLFDEPCNQLAASIIQTGRIMRVHATEHMQ</sequence>
<dbReference type="AlphaFoldDB" id="A0A7I4DB03"/>
<protein>
    <submittedName>
        <fullName evidence="1">Uncharacterized protein</fullName>
    </submittedName>
</protein>
<keyword evidence="2" id="KW-1185">Reference proteome</keyword>
<reference evidence="1 2" key="1">
    <citation type="journal article" date="2008" name="Science">
        <title>The Physcomitrella genome reveals evolutionary insights into the conquest of land by plants.</title>
        <authorList>
            <person name="Rensing S."/>
            <person name="Lang D."/>
            <person name="Zimmer A."/>
            <person name="Terry A."/>
            <person name="Salamov A."/>
            <person name="Shapiro H."/>
            <person name="Nishiyama T."/>
            <person name="Perroud P.-F."/>
            <person name="Lindquist E."/>
            <person name="Kamisugi Y."/>
            <person name="Tanahashi T."/>
            <person name="Sakakibara K."/>
            <person name="Fujita T."/>
            <person name="Oishi K."/>
            <person name="Shin-I T."/>
            <person name="Kuroki Y."/>
            <person name="Toyoda A."/>
            <person name="Suzuki Y."/>
            <person name="Hashimoto A."/>
            <person name="Yamaguchi K."/>
            <person name="Sugano A."/>
            <person name="Kohara Y."/>
            <person name="Fujiyama A."/>
            <person name="Anterola A."/>
            <person name="Aoki S."/>
            <person name="Ashton N."/>
            <person name="Barbazuk W.B."/>
            <person name="Barker E."/>
            <person name="Bennetzen J."/>
            <person name="Bezanilla M."/>
            <person name="Blankenship R."/>
            <person name="Cho S.H."/>
            <person name="Dutcher S."/>
            <person name="Estelle M."/>
            <person name="Fawcett J.A."/>
            <person name="Gundlach H."/>
            <person name="Hanada K."/>
            <person name="Heyl A."/>
            <person name="Hicks K.A."/>
            <person name="Hugh J."/>
            <person name="Lohr M."/>
            <person name="Mayer K."/>
            <person name="Melkozernov A."/>
            <person name="Murata T."/>
            <person name="Nelson D."/>
            <person name="Pils B."/>
            <person name="Prigge M."/>
            <person name="Reiss B."/>
            <person name="Renner T."/>
            <person name="Rombauts S."/>
            <person name="Rushton P."/>
            <person name="Sanderfoot A."/>
            <person name="Schween G."/>
            <person name="Shiu S.-H."/>
            <person name="Stueber K."/>
            <person name="Theodoulou F.L."/>
            <person name="Tu H."/>
            <person name="Van de Peer Y."/>
            <person name="Verrier P.J."/>
            <person name="Waters E."/>
            <person name="Wood A."/>
            <person name="Yang L."/>
            <person name="Cove D."/>
            <person name="Cuming A."/>
            <person name="Hasebe M."/>
            <person name="Lucas S."/>
            <person name="Mishler D.B."/>
            <person name="Reski R."/>
            <person name="Grigoriev I."/>
            <person name="Quatrano R.S."/>
            <person name="Boore J.L."/>
        </authorList>
    </citation>
    <scope>NUCLEOTIDE SEQUENCE [LARGE SCALE GENOMIC DNA]</scope>
    <source>
        <strain evidence="1 2">cv. Gransden 2004</strain>
    </source>
</reference>
<dbReference type="Proteomes" id="UP000006727">
    <property type="component" value="Chromosome 3"/>
</dbReference>
<proteinExistence type="predicted"/>
<accession>A0A7I4DB03</accession>
<evidence type="ECO:0000313" key="2">
    <source>
        <dbReference type="Proteomes" id="UP000006727"/>
    </source>
</evidence>
<dbReference type="EMBL" id="ABEU02000003">
    <property type="status" value="NOT_ANNOTATED_CDS"/>
    <property type="molecule type" value="Genomic_DNA"/>
</dbReference>
<reference evidence="1" key="3">
    <citation type="submission" date="2020-12" db="UniProtKB">
        <authorList>
            <consortium name="EnsemblPlants"/>
        </authorList>
    </citation>
    <scope>IDENTIFICATION</scope>
</reference>
<reference evidence="1 2" key="2">
    <citation type="journal article" date="2018" name="Plant J.">
        <title>The Physcomitrella patens chromosome-scale assembly reveals moss genome structure and evolution.</title>
        <authorList>
            <person name="Lang D."/>
            <person name="Ullrich K.K."/>
            <person name="Murat F."/>
            <person name="Fuchs J."/>
            <person name="Jenkins J."/>
            <person name="Haas F.B."/>
            <person name="Piednoel M."/>
            <person name="Gundlach H."/>
            <person name="Van Bel M."/>
            <person name="Meyberg R."/>
            <person name="Vives C."/>
            <person name="Morata J."/>
            <person name="Symeonidi A."/>
            <person name="Hiss M."/>
            <person name="Muchero W."/>
            <person name="Kamisugi Y."/>
            <person name="Saleh O."/>
            <person name="Blanc G."/>
            <person name="Decker E.L."/>
            <person name="van Gessel N."/>
            <person name="Grimwood J."/>
            <person name="Hayes R.D."/>
            <person name="Graham S.W."/>
            <person name="Gunter L.E."/>
            <person name="McDaniel S.F."/>
            <person name="Hoernstein S.N.W."/>
            <person name="Larsson A."/>
            <person name="Li F.W."/>
            <person name="Perroud P.F."/>
            <person name="Phillips J."/>
            <person name="Ranjan P."/>
            <person name="Rokshar D.S."/>
            <person name="Rothfels C.J."/>
            <person name="Schneider L."/>
            <person name="Shu S."/>
            <person name="Stevenson D.W."/>
            <person name="Thummler F."/>
            <person name="Tillich M."/>
            <person name="Villarreal Aguilar J.C."/>
            <person name="Widiez T."/>
            <person name="Wong G.K."/>
            <person name="Wymore A."/>
            <person name="Zhang Y."/>
            <person name="Zimmer A.D."/>
            <person name="Quatrano R.S."/>
            <person name="Mayer K.F.X."/>
            <person name="Goodstein D."/>
            <person name="Casacuberta J.M."/>
            <person name="Vandepoele K."/>
            <person name="Reski R."/>
            <person name="Cuming A.C."/>
            <person name="Tuskan G.A."/>
            <person name="Maumus F."/>
            <person name="Salse J."/>
            <person name="Schmutz J."/>
            <person name="Rensing S.A."/>
        </authorList>
    </citation>
    <scope>NUCLEOTIDE SEQUENCE [LARGE SCALE GENOMIC DNA]</scope>
    <source>
        <strain evidence="1 2">cv. Gransden 2004</strain>
    </source>
</reference>
<dbReference type="EnsemblPlants" id="Pp3c3_24880V3.2">
    <property type="protein sequence ID" value="Pp3c3_24880V3.2"/>
    <property type="gene ID" value="Pp3c3_24880"/>
</dbReference>
<evidence type="ECO:0000313" key="1">
    <source>
        <dbReference type="EnsemblPlants" id="Pp3c3_24880V3.2"/>
    </source>
</evidence>